<protein>
    <submittedName>
        <fullName evidence="1">Uncharacterized protein</fullName>
    </submittedName>
</protein>
<evidence type="ECO:0000313" key="1">
    <source>
        <dbReference type="EMBL" id="WKN34608.1"/>
    </source>
</evidence>
<accession>A0AA49GJT1</accession>
<name>A0AA49GJT1_9BACT</name>
<dbReference type="AlphaFoldDB" id="A0AA49GJT1"/>
<reference evidence="1" key="1">
    <citation type="journal article" date="2023" name="Comput. Struct. Biotechnol. J.">
        <title>Discovery of a novel marine Bacteroidetes with a rich repertoire of carbohydrate-active enzymes.</title>
        <authorList>
            <person name="Chen B."/>
            <person name="Liu G."/>
            <person name="Chen Q."/>
            <person name="Wang H."/>
            <person name="Liu L."/>
            <person name="Tang K."/>
        </authorList>
    </citation>
    <scope>NUCLEOTIDE SEQUENCE</scope>
    <source>
        <strain evidence="1">TK19036</strain>
    </source>
</reference>
<sequence>MLQRSRQGLVWEVHGDLHSKNIFLTKPATIFDCKELDATYR</sequence>
<gene>
    <name evidence="1" type="ORF">K4G66_19740</name>
</gene>
<reference evidence="1" key="2">
    <citation type="journal article" date="2024" name="Antonie Van Leeuwenhoek">
        <title>Roseihalotalea indica gen. nov., sp. nov., a halophilic Bacteroidetes from mesopelagic Southwest Indian Ocean with higher carbohydrate metabolic potential.</title>
        <authorList>
            <person name="Chen B."/>
            <person name="Zhang M."/>
            <person name="Lin D."/>
            <person name="Ye J."/>
            <person name="Tang K."/>
        </authorList>
    </citation>
    <scope>NUCLEOTIDE SEQUENCE</scope>
    <source>
        <strain evidence="1">TK19036</strain>
    </source>
</reference>
<proteinExistence type="predicted"/>
<dbReference type="EMBL" id="CP120682">
    <property type="protein sequence ID" value="WKN34608.1"/>
    <property type="molecule type" value="Genomic_DNA"/>
</dbReference>
<organism evidence="1">
    <name type="scientific">Roseihalotalea indica</name>
    <dbReference type="NCBI Taxonomy" id="2867963"/>
    <lineage>
        <taxon>Bacteria</taxon>
        <taxon>Pseudomonadati</taxon>
        <taxon>Bacteroidota</taxon>
        <taxon>Cytophagia</taxon>
        <taxon>Cytophagales</taxon>
        <taxon>Catalimonadaceae</taxon>
        <taxon>Roseihalotalea</taxon>
    </lineage>
</organism>